<dbReference type="Pfam" id="PF00248">
    <property type="entry name" value="Aldo_ket_red"/>
    <property type="match status" value="1"/>
</dbReference>
<dbReference type="AlphaFoldDB" id="A0A252CAU9"/>
<dbReference type="Gene3D" id="3.20.20.100">
    <property type="entry name" value="NADP-dependent oxidoreductase domain"/>
    <property type="match status" value="1"/>
</dbReference>
<evidence type="ECO:0000256" key="3">
    <source>
        <dbReference type="ARBA" id="ARBA00023002"/>
    </source>
</evidence>
<dbReference type="SUPFAM" id="SSF51430">
    <property type="entry name" value="NAD(P)-linked oxidoreductase"/>
    <property type="match status" value="1"/>
</dbReference>
<dbReference type="PRINTS" id="PR00069">
    <property type="entry name" value="ALDKETRDTASE"/>
</dbReference>
<accession>A0A252CAU9</accession>
<dbReference type="Proteomes" id="UP000194606">
    <property type="component" value="Unassembled WGS sequence"/>
</dbReference>
<organism evidence="8 9">
    <name type="scientific">Lactococcus petauri</name>
    <dbReference type="NCBI Taxonomy" id="1940789"/>
    <lineage>
        <taxon>Bacteria</taxon>
        <taxon>Bacillati</taxon>
        <taxon>Bacillota</taxon>
        <taxon>Bacilli</taxon>
        <taxon>Lactobacillales</taxon>
        <taxon>Streptococcaceae</taxon>
        <taxon>Lactococcus</taxon>
    </lineage>
</organism>
<evidence type="ECO:0000256" key="4">
    <source>
        <dbReference type="PIRSR" id="PIRSR000097-1"/>
    </source>
</evidence>
<comment type="caution">
    <text evidence="8">The sequence shown here is derived from an EMBL/GenBank/DDBJ whole genome shotgun (WGS) entry which is preliminary data.</text>
</comment>
<dbReference type="RefSeq" id="WP_086583235.1">
    <property type="nucleotide sequence ID" value="NZ_MUIZ01000008.1"/>
</dbReference>
<dbReference type="PROSITE" id="PS00062">
    <property type="entry name" value="ALDOKETO_REDUCTASE_2"/>
    <property type="match status" value="1"/>
</dbReference>
<feature type="binding site" evidence="5">
    <location>
        <position position="107"/>
    </location>
    <ligand>
        <name>substrate</name>
    </ligand>
</feature>
<dbReference type="PANTHER" id="PTHR43827">
    <property type="entry name" value="2,5-DIKETO-D-GLUCONIC ACID REDUCTASE"/>
    <property type="match status" value="1"/>
</dbReference>
<dbReference type="InterPro" id="IPR036812">
    <property type="entry name" value="NAD(P)_OxRdtase_dom_sf"/>
</dbReference>
<name>A0A252CAU9_9LACT</name>
<dbReference type="FunFam" id="3.20.20.100:FF:000015">
    <property type="entry name" value="Oxidoreductase, aldo/keto reductase family"/>
    <property type="match status" value="1"/>
</dbReference>
<feature type="site" description="Lowers pKa of active site Tyr" evidence="6">
    <location>
        <position position="74"/>
    </location>
</feature>
<keyword evidence="2" id="KW-0521">NADP</keyword>
<dbReference type="InterPro" id="IPR023210">
    <property type="entry name" value="NADP_OxRdtase_dom"/>
</dbReference>
<evidence type="ECO:0000256" key="6">
    <source>
        <dbReference type="PIRSR" id="PIRSR000097-3"/>
    </source>
</evidence>
<dbReference type="GO" id="GO:0016616">
    <property type="term" value="F:oxidoreductase activity, acting on the CH-OH group of donors, NAD or NADP as acceptor"/>
    <property type="evidence" value="ECO:0007669"/>
    <property type="project" value="UniProtKB-ARBA"/>
</dbReference>
<evidence type="ECO:0000256" key="5">
    <source>
        <dbReference type="PIRSR" id="PIRSR000097-2"/>
    </source>
</evidence>
<sequence length="272" mass="31086">MKLNNTTHIPELGLGVFQISNEETAAVVKNGIINGYRLIDTAQIYGNEEGTGQGIKAGLEDTNLTREDLFITSKLWGSNLSYEETIQSFETSLEKLGLDYLDLYLIHWPGTDYGFEASWKAMEDLYKDGRIKAIGVSNFQKHHLERLFTYAQVIPAVNQIELHPKLAQKELRHFLEAHDIKVQAWSPLMQGQLLDNETIKTIAQKHNKSTAQVILRWHLEQGILVNVKSVKTERMLANRDIFDFSLDQDDMELLNNLDENLRVGPNPETFNF</sequence>
<keyword evidence="3" id="KW-0560">Oxidoreductase</keyword>
<comment type="similarity">
    <text evidence="1">Belongs to the aldo/keto reductase family.</text>
</comment>
<evidence type="ECO:0000256" key="2">
    <source>
        <dbReference type="ARBA" id="ARBA00022857"/>
    </source>
</evidence>
<evidence type="ECO:0000313" key="8">
    <source>
        <dbReference type="EMBL" id="OUK03666.1"/>
    </source>
</evidence>
<feature type="domain" description="NADP-dependent oxidoreductase" evidence="7">
    <location>
        <begin position="17"/>
        <end position="258"/>
    </location>
</feature>
<evidence type="ECO:0000259" key="7">
    <source>
        <dbReference type="Pfam" id="PF00248"/>
    </source>
</evidence>
<feature type="active site" description="Proton donor" evidence="4">
    <location>
        <position position="45"/>
    </location>
</feature>
<proteinExistence type="inferred from homology"/>
<evidence type="ECO:0000313" key="9">
    <source>
        <dbReference type="Proteomes" id="UP000194606"/>
    </source>
</evidence>
<evidence type="ECO:0000256" key="1">
    <source>
        <dbReference type="ARBA" id="ARBA00007905"/>
    </source>
</evidence>
<dbReference type="PIRSF" id="PIRSF000097">
    <property type="entry name" value="AKR"/>
    <property type="match status" value="1"/>
</dbReference>
<dbReference type="EMBL" id="MUIZ01000008">
    <property type="protein sequence ID" value="OUK03666.1"/>
    <property type="molecule type" value="Genomic_DNA"/>
</dbReference>
<gene>
    <name evidence="8" type="ORF">BZZ03_10310</name>
</gene>
<protein>
    <submittedName>
        <fullName evidence="8">Glyoxal reductase</fullName>
    </submittedName>
</protein>
<dbReference type="InterPro" id="IPR020471">
    <property type="entry name" value="AKR"/>
</dbReference>
<reference evidence="8 9" key="1">
    <citation type="submission" date="2017-02" db="EMBL/GenBank/DDBJ databases">
        <authorList>
            <person name="Peterson S.W."/>
        </authorList>
    </citation>
    <scope>NUCLEOTIDE SEQUENCE [LARGE SCALE GENOMIC DNA]</scope>
    <source>
        <strain evidence="8">159469</strain>
    </source>
</reference>
<dbReference type="InterPro" id="IPR018170">
    <property type="entry name" value="Aldo/ket_reductase_CS"/>
</dbReference>
<dbReference type="PANTHER" id="PTHR43827:SF3">
    <property type="entry name" value="NADP-DEPENDENT OXIDOREDUCTASE DOMAIN-CONTAINING PROTEIN"/>
    <property type="match status" value="1"/>
</dbReference>